<evidence type="ECO:0000256" key="3">
    <source>
        <dbReference type="ARBA" id="ARBA00023098"/>
    </source>
</evidence>
<feature type="short sequence motif" description="DGA/G" evidence="4">
    <location>
        <begin position="160"/>
        <end position="162"/>
    </location>
</feature>
<dbReference type="OrthoDB" id="9802424at2"/>
<comment type="caution">
    <text evidence="4">Lacks conserved residue(s) required for the propagation of feature annotation.</text>
</comment>
<dbReference type="InterPro" id="IPR045943">
    <property type="entry name" value="DUF6363"/>
</dbReference>
<keyword evidence="2 4" id="KW-0442">Lipid degradation</keyword>
<accession>A0A4V1G540</accession>
<dbReference type="KEGG" id="ruj:E5Z56_05740"/>
<dbReference type="InterPro" id="IPR002641">
    <property type="entry name" value="PNPLA_dom"/>
</dbReference>
<evidence type="ECO:0000313" key="7">
    <source>
        <dbReference type="Proteomes" id="UP000301475"/>
    </source>
</evidence>
<dbReference type="EMBL" id="CP039381">
    <property type="protein sequence ID" value="QCT06893.1"/>
    <property type="molecule type" value="Genomic_DNA"/>
</dbReference>
<evidence type="ECO:0000313" key="6">
    <source>
        <dbReference type="EMBL" id="QCT06893.1"/>
    </source>
</evidence>
<proteinExistence type="predicted"/>
<keyword evidence="3 4" id="KW-0443">Lipid metabolism</keyword>
<dbReference type="SUPFAM" id="SSF52151">
    <property type="entry name" value="FabD/lysophospholipase-like"/>
    <property type="match status" value="1"/>
</dbReference>
<organism evidence="6 7">
    <name type="scientific">Ruminococcus bovis</name>
    <dbReference type="NCBI Taxonomy" id="2564099"/>
    <lineage>
        <taxon>Bacteria</taxon>
        <taxon>Bacillati</taxon>
        <taxon>Bacillota</taxon>
        <taxon>Clostridia</taxon>
        <taxon>Eubacteriales</taxon>
        <taxon>Oscillospiraceae</taxon>
        <taxon>Ruminococcus</taxon>
    </lineage>
</organism>
<keyword evidence="7" id="KW-1185">Reference proteome</keyword>
<name>A0A4V1G540_9FIRM</name>
<feature type="active site" description="Proton acceptor" evidence="4">
    <location>
        <position position="160"/>
    </location>
</feature>
<dbReference type="GO" id="GO:0016787">
    <property type="term" value="F:hydrolase activity"/>
    <property type="evidence" value="ECO:0007669"/>
    <property type="project" value="UniProtKB-UniRule"/>
</dbReference>
<dbReference type="RefSeq" id="WP_138156972.1">
    <property type="nucleotide sequence ID" value="NZ_CP039381.1"/>
</dbReference>
<dbReference type="InterPro" id="IPR016035">
    <property type="entry name" value="Acyl_Trfase/lysoPLipase"/>
</dbReference>
<dbReference type="PANTHER" id="PTHR14226:SF25">
    <property type="entry name" value="PHOSPHOESTERASE"/>
    <property type="match status" value="1"/>
</dbReference>
<dbReference type="GO" id="GO:0016042">
    <property type="term" value="P:lipid catabolic process"/>
    <property type="evidence" value="ECO:0007669"/>
    <property type="project" value="UniProtKB-UniRule"/>
</dbReference>
<dbReference type="Pfam" id="PF19890">
    <property type="entry name" value="DUF6363"/>
    <property type="match status" value="1"/>
</dbReference>
<protein>
    <submittedName>
        <fullName evidence="6">Patatin family protein</fullName>
    </submittedName>
</protein>
<evidence type="ECO:0000256" key="2">
    <source>
        <dbReference type="ARBA" id="ARBA00022963"/>
    </source>
</evidence>
<keyword evidence="1 4" id="KW-0378">Hydrolase</keyword>
<evidence type="ECO:0000259" key="5">
    <source>
        <dbReference type="PROSITE" id="PS51635"/>
    </source>
</evidence>
<sequence>MEKAALILEGGAIRGLFTAGALDYLLEQNMQFEYVASVSAGTCCALSYIAEQKNRTKDCLFPTNKSDEWIGKGSLKRGKGLIDLKKAFYEFPYKQYPFRFDKYFASKVTNEIVVTSLETGKAEFLTEKSDEKRLLDIGAASSSLPIISKAVKIDGKKYYDGGVSDSLPYERAMELGYKKIVVIQTRRLHQYPSSSKSMDLLYKAKFALHKDFLNTMLSRPENYKKQAEQLAELEKENKVFVIRPTIPEISRTEDDYNKKITYYNHGYSQMRTGFNDLQEYLNS</sequence>
<evidence type="ECO:0000256" key="4">
    <source>
        <dbReference type="PROSITE-ProRule" id="PRU01161"/>
    </source>
</evidence>
<dbReference type="AlphaFoldDB" id="A0A4V1G540"/>
<dbReference type="PROSITE" id="PS51635">
    <property type="entry name" value="PNPLA"/>
    <property type="match status" value="1"/>
</dbReference>
<dbReference type="InterPro" id="IPR050301">
    <property type="entry name" value="NTE"/>
</dbReference>
<dbReference type="Gene3D" id="3.40.1090.10">
    <property type="entry name" value="Cytosolic phospholipase A2 catalytic domain"/>
    <property type="match status" value="2"/>
</dbReference>
<evidence type="ECO:0000256" key="1">
    <source>
        <dbReference type="ARBA" id="ARBA00022801"/>
    </source>
</evidence>
<feature type="domain" description="PNPLA" evidence="5">
    <location>
        <begin position="6"/>
        <end position="173"/>
    </location>
</feature>
<reference evidence="6 7" key="1">
    <citation type="submission" date="2019-04" db="EMBL/GenBank/DDBJ databases">
        <authorList>
            <person name="Embree M."/>
            <person name="Gaffney J.R."/>
        </authorList>
    </citation>
    <scope>NUCLEOTIDE SEQUENCE [LARGE SCALE GENOMIC DNA]</scope>
    <source>
        <strain evidence="6 7">JE7A12</strain>
    </source>
</reference>
<feature type="active site" description="Nucleophile" evidence="4">
    <location>
        <position position="39"/>
    </location>
</feature>
<dbReference type="CDD" id="cd07208">
    <property type="entry name" value="Pat_hypo_Ecoli_yjju_like"/>
    <property type="match status" value="1"/>
</dbReference>
<dbReference type="Pfam" id="PF01734">
    <property type="entry name" value="Patatin"/>
    <property type="match status" value="1"/>
</dbReference>
<gene>
    <name evidence="6" type="ORF">E5Z56_05740</name>
</gene>
<dbReference type="Proteomes" id="UP000301475">
    <property type="component" value="Chromosome"/>
</dbReference>
<dbReference type="InterPro" id="IPR037483">
    <property type="entry name" value="YjjU-like"/>
</dbReference>
<dbReference type="PANTHER" id="PTHR14226">
    <property type="entry name" value="NEUROPATHY TARGET ESTERASE/SWISS CHEESE D.MELANOGASTER"/>
    <property type="match status" value="1"/>
</dbReference>